<feature type="chain" id="PRO_5026252244" evidence="1">
    <location>
        <begin position="17"/>
        <end position="62"/>
    </location>
</feature>
<evidence type="ECO:0000313" key="3">
    <source>
        <dbReference type="Proteomes" id="UP000478052"/>
    </source>
</evidence>
<evidence type="ECO:0000256" key="1">
    <source>
        <dbReference type="SAM" id="SignalP"/>
    </source>
</evidence>
<name>A0A6G0YRA6_APHCR</name>
<dbReference type="EMBL" id="VUJU01002727">
    <property type="protein sequence ID" value="KAF0760294.1"/>
    <property type="molecule type" value="Genomic_DNA"/>
</dbReference>
<evidence type="ECO:0000313" key="2">
    <source>
        <dbReference type="EMBL" id="KAF0760294.1"/>
    </source>
</evidence>
<reference evidence="2 3" key="1">
    <citation type="submission" date="2019-08" db="EMBL/GenBank/DDBJ databases">
        <title>Whole genome of Aphis craccivora.</title>
        <authorList>
            <person name="Voronova N.V."/>
            <person name="Shulinski R.S."/>
            <person name="Bandarenka Y.V."/>
            <person name="Zhorov D.G."/>
            <person name="Warner D."/>
        </authorList>
    </citation>
    <scope>NUCLEOTIDE SEQUENCE [LARGE SCALE GENOMIC DNA]</scope>
    <source>
        <strain evidence="2">180601</strain>
        <tissue evidence="2">Whole Body</tissue>
    </source>
</reference>
<sequence length="62" mass="7354">MCVFFVLFSMFSITYQNNASFSNFEGGLFRRQSEYPWYIIEVKSKNFPTVLKNKSEKFCICS</sequence>
<keyword evidence="1" id="KW-0732">Signal</keyword>
<dbReference type="Proteomes" id="UP000478052">
    <property type="component" value="Unassembled WGS sequence"/>
</dbReference>
<feature type="signal peptide" evidence="1">
    <location>
        <begin position="1"/>
        <end position="16"/>
    </location>
</feature>
<dbReference type="AlphaFoldDB" id="A0A6G0YRA6"/>
<protein>
    <submittedName>
        <fullName evidence="2">Uncharacterized protein</fullName>
    </submittedName>
</protein>
<keyword evidence="3" id="KW-1185">Reference proteome</keyword>
<accession>A0A6G0YRA6</accession>
<proteinExistence type="predicted"/>
<gene>
    <name evidence="2" type="ORF">FWK35_00030494</name>
</gene>
<comment type="caution">
    <text evidence="2">The sequence shown here is derived from an EMBL/GenBank/DDBJ whole genome shotgun (WGS) entry which is preliminary data.</text>
</comment>
<organism evidence="2 3">
    <name type="scientific">Aphis craccivora</name>
    <name type="common">Cowpea aphid</name>
    <dbReference type="NCBI Taxonomy" id="307492"/>
    <lineage>
        <taxon>Eukaryota</taxon>
        <taxon>Metazoa</taxon>
        <taxon>Ecdysozoa</taxon>
        <taxon>Arthropoda</taxon>
        <taxon>Hexapoda</taxon>
        <taxon>Insecta</taxon>
        <taxon>Pterygota</taxon>
        <taxon>Neoptera</taxon>
        <taxon>Paraneoptera</taxon>
        <taxon>Hemiptera</taxon>
        <taxon>Sternorrhyncha</taxon>
        <taxon>Aphidomorpha</taxon>
        <taxon>Aphidoidea</taxon>
        <taxon>Aphididae</taxon>
        <taxon>Aphidini</taxon>
        <taxon>Aphis</taxon>
        <taxon>Aphis</taxon>
    </lineage>
</organism>